<feature type="compositionally biased region" description="Polar residues" evidence="1">
    <location>
        <begin position="247"/>
        <end position="259"/>
    </location>
</feature>
<evidence type="ECO:0000256" key="1">
    <source>
        <dbReference type="SAM" id="MobiDB-lite"/>
    </source>
</evidence>
<sequence>RYYESIDQFALSVMPDVIEKRVWDEIKCKFWKRNKVEPDTAKKVKVVVTRGRIEIISIENKFSPVHIKPSDMEIPPKLPRGATTWCILDIIKNVEAKYKSVNFQVSDPSEMESFVNTLKFAWDPMAISFIFRDSDLIQPIAPVHRPSPNAPPTRITTLMSRHERNQVRVDQDDGVHPSFQSEFKGQKRSHQKATDVMKGMFDDYGITEEKGELAVPVHTLPSNVQQKNKGLEKPKTSVPGLDGISFYGQSKRNTNNQPSVEERKAALKDTSANRVSTKDSLDSAPPPSSLRILSTLPEEPENGLPSQTYPKNQQSPTGSPSISQPKEKEDSIPWYRIHANQSNPPSPATTIVQTPTLPAAMAPKRPRLEDTVEVNERKEKIEKELSGLAEEINKLDSSESEDLMEIVKTLVMSTVERKLKTR</sequence>
<accession>A0AAV5VJS6</accession>
<dbReference type="Proteomes" id="UP001432322">
    <property type="component" value="Unassembled WGS sequence"/>
</dbReference>
<feature type="region of interest" description="Disordered" evidence="1">
    <location>
        <begin position="172"/>
        <end position="192"/>
    </location>
</feature>
<reference evidence="2" key="1">
    <citation type="submission" date="2023-10" db="EMBL/GenBank/DDBJ databases">
        <title>Genome assembly of Pristionchus species.</title>
        <authorList>
            <person name="Yoshida K."/>
            <person name="Sommer R.J."/>
        </authorList>
    </citation>
    <scope>NUCLEOTIDE SEQUENCE</scope>
    <source>
        <strain evidence="2">RS5133</strain>
    </source>
</reference>
<feature type="compositionally biased region" description="Polar residues" evidence="1">
    <location>
        <begin position="304"/>
        <end position="324"/>
    </location>
</feature>
<proteinExistence type="predicted"/>
<feature type="region of interest" description="Disordered" evidence="1">
    <location>
        <begin position="217"/>
        <end position="373"/>
    </location>
</feature>
<keyword evidence="3" id="KW-1185">Reference proteome</keyword>
<dbReference type="AlphaFoldDB" id="A0AAV5VJS6"/>
<gene>
    <name evidence="2" type="ORF">PFISCL1PPCAC_10905</name>
</gene>
<evidence type="ECO:0008006" key="4">
    <source>
        <dbReference type="Google" id="ProtNLM"/>
    </source>
</evidence>
<dbReference type="EMBL" id="BTSY01000003">
    <property type="protein sequence ID" value="GMT19608.1"/>
    <property type="molecule type" value="Genomic_DNA"/>
</dbReference>
<name>A0AAV5VJS6_9BILA</name>
<protein>
    <recommendedName>
        <fullName evidence="4">SPK domain-containing protein</fullName>
    </recommendedName>
</protein>
<organism evidence="2 3">
    <name type="scientific">Pristionchus fissidentatus</name>
    <dbReference type="NCBI Taxonomy" id="1538716"/>
    <lineage>
        <taxon>Eukaryota</taxon>
        <taxon>Metazoa</taxon>
        <taxon>Ecdysozoa</taxon>
        <taxon>Nematoda</taxon>
        <taxon>Chromadorea</taxon>
        <taxon>Rhabditida</taxon>
        <taxon>Rhabditina</taxon>
        <taxon>Diplogasteromorpha</taxon>
        <taxon>Diplogasteroidea</taxon>
        <taxon>Neodiplogasteridae</taxon>
        <taxon>Pristionchus</taxon>
    </lineage>
</organism>
<evidence type="ECO:0000313" key="2">
    <source>
        <dbReference type="EMBL" id="GMT19608.1"/>
    </source>
</evidence>
<evidence type="ECO:0000313" key="3">
    <source>
        <dbReference type="Proteomes" id="UP001432322"/>
    </source>
</evidence>
<comment type="caution">
    <text evidence="2">The sequence shown here is derived from an EMBL/GenBank/DDBJ whole genome shotgun (WGS) entry which is preliminary data.</text>
</comment>
<feature type="non-terminal residue" evidence="2">
    <location>
        <position position="1"/>
    </location>
</feature>
<feature type="compositionally biased region" description="Polar residues" evidence="1">
    <location>
        <begin position="339"/>
        <end position="356"/>
    </location>
</feature>